<evidence type="ECO:0000313" key="3">
    <source>
        <dbReference type="EMBL" id="EAQ33207.1"/>
    </source>
</evidence>
<dbReference type="InterPro" id="IPR002559">
    <property type="entry name" value="Transposase_11"/>
</dbReference>
<keyword evidence="4" id="KW-1185">Reference proteome</keyword>
<comment type="caution">
    <text evidence="3">The sequence shown here is derived from an EMBL/GenBank/DDBJ whole genome shotgun (WGS) entry which is preliminary data.</text>
</comment>
<dbReference type="InterPro" id="IPR051698">
    <property type="entry name" value="Transposase_11-like"/>
</dbReference>
<feature type="domain" description="H repeat-associated protein N-terminal" evidence="2">
    <location>
        <begin position="8"/>
        <end position="94"/>
    </location>
</feature>
<evidence type="ECO:0000259" key="2">
    <source>
        <dbReference type="Pfam" id="PF13808"/>
    </source>
</evidence>
<dbReference type="InterPro" id="IPR047647">
    <property type="entry name" value="ISAs1_transpos"/>
</dbReference>
<evidence type="ECO:0000259" key="1">
    <source>
        <dbReference type="Pfam" id="PF01609"/>
    </source>
</evidence>
<name>A0ABM9WQM8_9GAMM</name>
<dbReference type="PANTHER" id="PTHR30298:SF0">
    <property type="entry name" value="PROTEIN YBFL-RELATED"/>
    <property type="match status" value="1"/>
</dbReference>
<accession>A0ABM9WQM8</accession>
<dbReference type="Pfam" id="PF01609">
    <property type="entry name" value="DDE_Tnp_1"/>
    <property type="match status" value="1"/>
</dbReference>
<reference evidence="3 4" key="1">
    <citation type="submission" date="2006-01" db="EMBL/GenBank/DDBJ databases">
        <authorList>
            <person name="Brettar I."/>
            <person name="Hofle M."/>
            <person name="Ferriera S."/>
            <person name="Johnson J."/>
            <person name="Kravitz S."/>
            <person name="Halpern A."/>
            <person name="Remington K."/>
            <person name="Beeson K."/>
            <person name="Tran B."/>
            <person name="Rogers Y.-H."/>
            <person name="Friedman R."/>
            <person name="Venter J.C."/>
        </authorList>
    </citation>
    <scope>NUCLEOTIDE SEQUENCE [LARGE SCALE GENOMIC DNA]</scope>
    <source>
        <strain evidence="3 4">OS145</strain>
    </source>
</reference>
<dbReference type="Proteomes" id="UP000016543">
    <property type="component" value="Unassembled WGS sequence"/>
</dbReference>
<dbReference type="PANTHER" id="PTHR30298">
    <property type="entry name" value="H REPEAT-ASSOCIATED PREDICTED TRANSPOSASE"/>
    <property type="match status" value="1"/>
</dbReference>
<dbReference type="InterPro" id="IPR032806">
    <property type="entry name" value="YbfD_N"/>
</dbReference>
<proteinExistence type="predicted"/>
<dbReference type="Pfam" id="PF13808">
    <property type="entry name" value="DDE_Tnp_1_assoc"/>
    <property type="match status" value="1"/>
</dbReference>
<dbReference type="EMBL" id="AAMX01000001">
    <property type="protein sequence ID" value="EAQ33207.1"/>
    <property type="molecule type" value="Genomic_DNA"/>
</dbReference>
<gene>
    <name evidence="3" type="ORF">OS145_02525</name>
</gene>
<organism evidence="3 4">
    <name type="scientific">Idiomarina baltica OS145</name>
    <dbReference type="NCBI Taxonomy" id="314276"/>
    <lineage>
        <taxon>Bacteria</taxon>
        <taxon>Pseudomonadati</taxon>
        <taxon>Pseudomonadota</taxon>
        <taxon>Gammaproteobacteria</taxon>
        <taxon>Alteromonadales</taxon>
        <taxon>Idiomarinaceae</taxon>
        <taxon>Idiomarina</taxon>
    </lineage>
</organism>
<protein>
    <submittedName>
        <fullName evidence="3">H repeat-associated protein</fullName>
    </submittedName>
</protein>
<dbReference type="NCBIfam" id="NF033564">
    <property type="entry name" value="transpos_ISAs1"/>
    <property type="match status" value="1"/>
</dbReference>
<sequence length="225" mass="25495">MSLTLLTDHFADVEDPRQASKVTYKLFDVLFLNLTAVISGAEGWEEIEDFGHLRLKWLKKYGDFSHGIPVHDTIARLVCRIDPQTFHQRFIQWMQATEKLTDKQVVAVDGKTLHMISAFATKNGVVLGQRRTDEKSNEITAVPELLELLELEGAMVTLDAMSCQKQIVKTIVKKKADYCIAVKKIKSPYIRHSRMHLSSVEATSQDMLSKSMVALNTALTMSYQH</sequence>
<evidence type="ECO:0000313" key="4">
    <source>
        <dbReference type="Proteomes" id="UP000016543"/>
    </source>
</evidence>
<feature type="domain" description="Transposase IS4-like" evidence="1">
    <location>
        <begin position="111"/>
        <end position="191"/>
    </location>
</feature>